<name>A0ABX0GBP0_9RHOB</name>
<dbReference type="RefSeq" id="WP_166404357.1">
    <property type="nucleotide sequence ID" value="NZ_JAANHS010000021.1"/>
</dbReference>
<organism evidence="1 2">
    <name type="scientific">Rhodobacter calidifons</name>
    <dbReference type="NCBI Taxonomy" id="2715277"/>
    <lineage>
        <taxon>Bacteria</taxon>
        <taxon>Pseudomonadati</taxon>
        <taxon>Pseudomonadota</taxon>
        <taxon>Alphaproteobacteria</taxon>
        <taxon>Rhodobacterales</taxon>
        <taxon>Rhodobacter group</taxon>
        <taxon>Rhodobacter</taxon>
    </lineage>
</organism>
<dbReference type="Pfam" id="PF10985">
    <property type="entry name" value="DUF2805"/>
    <property type="match status" value="1"/>
</dbReference>
<dbReference type="EMBL" id="JAANHS010000021">
    <property type="protein sequence ID" value="NHB78352.1"/>
    <property type="molecule type" value="Genomic_DNA"/>
</dbReference>
<gene>
    <name evidence="1" type="ORF">G8O29_16680</name>
</gene>
<evidence type="ECO:0000313" key="1">
    <source>
        <dbReference type="EMBL" id="NHB78352.1"/>
    </source>
</evidence>
<protein>
    <submittedName>
        <fullName evidence="1">TIGR03643 family protein</fullName>
    </submittedName>
</protein>
<proteinExistence type="predicted"/>
<keyword evidence="2" id="KW-1185">Reference proteome</keyword>
<dbReference type="InterPro" id="IPR019882">
    <property type="entry name" value="CHP03643"/>
</dbReference>
<reference evidence="1 2" key="1">
    <citation type="journal article" date="2022" name="Microorganisms">
        <title>Genome Sequence and Characterization of a Xanthorhodopsin-Containing, Aerobic Anoxygenic Phototrophic Rhodobacter Species, Isolated from Mesophilic Conditions at Yellowstone National Park.</title>
        <authorList>
            <person name="Kyndt J.A."/>
            <person name="Robertson S."/>
            <person name="Shoffstall I.B."/>
            <person name="Ramaley R.F."/>
            <person name="Meyer T.E."/>
        </authorList>
    </citation>
    <scope>NUCLEOTIDE SEQUENCE [LARGE SCALE GENOMIC DNA]</scope>
    <source>
        <strain evidence="1 2">M37P</strain>
    </source>
</reference>
<comment type="caution">
    <text evidence="1">The sequence shown here is derived from an EMBL/GenBank/DDBJ whole genome shotgun (WGS) entry which is preliminary data.</text>
</comment>
<accession>A0ABX0GBP0</accession>
<evidence type="ECO:0000313" key="2">
    <source>
        <dbReference type="Proteomes" id="UP001515660"/>
    </source>
</evidence>
<dbReference type="Proteomes" id="UP001515660">
    <property type="component" value="Unassembled WGS sequence"/>
</dbReference>
<sequence>MKSKILDPATLGEIIEMALSDHASFDQIRTLRGLGPDEVKALMRQNLKSGSYRTWRRRVRAFSDRREVYK</sequence>